<proteinExistence type="predicted"/>
<evidence type="ECO:0000313" key="1">
    <source>
        <dbReference type="EMBL" id="MEZ7198671.1"/>
    </source>
</evidence>
<sequence>MKELQSLFFSIDYKDNELVVVAATFFGESRSGYWKRQKPELGIYAVPKELLATIKSLLDTHQILTGIAQWIKRIESASNVVRDIPRARLVYFKDGGLFVKDEKNNQVKLP</sequence>
<comment type="caution">
    <text evidence="1">The sequence shown here is derived from an EMBL/GenBank/DDBJ whole genome shotgun (WGS) entry which is preliminary data.</text>
</comment>
<accession>A0ABV4K8S5</accession>
<name>A0ABV4K8S5_9BACT</name>
<reference evidence="1 2" key="1">
    <citation type="submission" date="2024-08" db="EMBL/GenBank/DDBJ databases">
        <title>Sulfate-reducing bacteria isolated from formation water of the oil field in Kazakhstan and description of Pseudodesulfovibrio sp.</title>
        <authorList>
            <person name="Bidzhieva S.K."/>
            <person name="Tourova T.P."/>
            <person name="Grouzdev D.S."/>
            <person name="Beletsky A.V."/>
            <person name="Sokolova D.S."/>
            <person name="Samigullina S.R."/>
            <person name="Poltaraus A.B."/>
            <person name="Avtukh A.N."/>
            <person name="Tereshina V.M."/>
            <person name="Zhaparov N.S."/>
            <person name="Mardanov A.V."/>
            <person name="Nazina T.N."/>
        </authorList>
    </citation>
    <scope>NUCLEOTIDE SEQUENCE [LARGE SCALE GENOMIC DNA]</scope>
    <source>
        <strain evidence="1 2">9FUS</strain>
    </source>
</reference>
<dbReference type="Proteomes" id="UP001568698">
    <property type="component" value="Unassembled WGS sequence"/>
</dbReference>
<organism evidence="1 2">
    <name type="scientific">Pseudodesulfovibrio karagichevae</name>
    <dbReference type="NCBI Taxonomy" id="3239305"/>
    <lineage>
        <taxon>Bacteria</taxon>
        <taxon>Pseudomonadati</taxon>
        <taxon>Thermodesulfobacteriota</taxon>
        <taxon>Desulfovibrionia</taxon>
        <taxon>Desulfovibrionales</taxon>
        <taxon>Desulfovibrionaceae</taxon>
    </lineage>
</organism>
<protein>
    <submittedName>
        <fullName evidence="1">Uncharacterized protein</fullName>
    </submittedName>
</protein>
<evidence type="ECO:0000313" key="2">
    <source>
        <dbReference type="Proteomes" id="UP001568698"/>
    </source>
</evidence>
<gene>
    <name evidence="1" type="ORF">AB6M95_18130</name>
</gene>
<dbReference type="EMBL" id="JBGLYH010000086">
    <property type="protein sequence ID" value="MEZ7198671.1"/>
    <property type="molecule type" value="Genomic_DNA"/>
</dbReference>
<keyword evidence="2" id="KW-1185">Reference proteome</keyword>